<feature type="region of interest" description="Disordered" evidence="1">
    <location>
        <begin position="493"/>
        <end position="513"/>
    </location>
</feature>
<dbReference type="Pfam" id="PF07727">
    <property type="entry name" value="RVT_2"/>
    <property type="match status" value="1"/>
</dbReference>
<dbReference type="EMBL" id="QGNW01000109">
    <property type="protein sequence ID" value="RVW96109.1"/>
    <property type="molecule type" value="Genomic_DNA"/>
</dbReference>
<dbReference type="InterPro" id="IPR013103">
    <property type="entry name" value="RVT_2"/>
</dbReference>
<dbReference type="Proteomes" id="UP000288805">
    <property type="component" value="Unassembled WGS sequence"/>
</dbReference>
<evidence type="ECO:0000259" key="2">
    <source>
        <dbReference type="Pfam" id="PF07727"/>
    </source>
</evidence>
<feature type="domain" description="Reverse transcriptase Ty1/copia-type" evidence="2">
    <location>
        <begin position="623"/>
        <end position="827"/>
    </location>
</feature>
<organism evidence="4 5">
    <name type="scientific">Vitis vinifera</name>
    <name type="common">Grape</name>
    <dbReference type="NCBI Taxonomy" id="29760"/>
    <lineage>
        <taxon>Eukaryota</taxon>
        <taxon>Viridiplantae</taxon>
        <taxon>Streptophyta</taxon>
        <taxon>Embryophyta</taxon>
        <taxon>Tracheophyta</taxon>
        <taxon>Spermatophyta</taxon>
        <taxon>Magnoliopsida</taxon>
        <taxon>eudicotyledons</taxon>
        <taxon>Gunneridae</taxon>
        <taxon>Pentapetalae</taxon>
        <taxon>rosids</taxon>
        <taxon>Vitales</taxon>
        <taxon>Vitaceae</taxon>
        <taxon>Viteae</taxon>
        <taxon>Vitis</taxon>
    </lineage>
</organism>
<dbReference type="SUPFAM" id="SSF56672">
    <property type="entry name" value="DNA/RNA polymerases"/>
    <property type="match status" value="1"/>
</dbReference>
<evidence type="ECO:0000313" key="4">
    <source>
        <dbReference type="EMBL" id="RVW96109.1"/>
    </source>
</evidence>
<dbReference type="PANTHER" id="PTHR11439:SF455">
    <property type="entry name" value="RLK (RECEPTOR-LIKE PROTEIN KINASE) 8, PUTATIVE-RELATED"/>
    <property type="match status" value="1"/>
</dbReference>
<dbReference type="PANTHER" id="PTHR11439">
    <property type="entry name" value="GAG-POL-RELATED RETROTRANSPOSON"/>
    <property type="match status" value="1"/>
</dbReference>
<comment type="caution">
    <text evidence="4">The sequence shown here is derived from an EMBL/GenBank/DDBJ whole genome shotgun (WGS) entry which is preliminary data.</text>
</comment>
<feature type="region of interest" description="Disordered" evidence="1">
    <location>
        <begin position="198"/>
        <end position="230"/>
    </location>
</feature>
<accession>A0A438IHQ8</accession>
<dbReference type="Pfam" id="PF25597">
    <property type="entry name" value="SH3_retrovirus"/>
    <property type="match status" value="1"/>
</dbReference>
<dbReference type="InterPro" id="IPR043502">
    <property type="entry name" value="DNA/RNA_pol_sf"/>
</dbReference>
<dbReference type="InterPro" id="IPR057670">
    <property type="entry name" value="SH3_retrovirus"/>
</dbReference>
<dbReference type="InterPro" id="IPR012337">
    <property type="entry name" value="RNaseH-like_sf"/>
</dbReference>
<feature type="domain" description="Retroviral polymerase SH3-like" evidence="3">
    <location>
        <begin position="412"/>
        <end position="473"/>
    </location>
</feature>
<feature type="compositionally biased region" description="Low complexity" evidence="1">
    <location>
        <begin position="503"/>
        <end position="513"/>
    </location>
</feature>
<dbReference type="Gene3D" id="3.30.420.10">
    <property type="entry name" value="Ribonuclease H-like superfamily/Ribonuclease H"/>
    <property type="match status" value="1"/>
</dbReference>
<dbReference type="CDD" id="cd09272">
    <property type="entry name" value="RNase_HI_RT_Ty1"/>
    <property type="match status" value="1"/>
</dbReference>
<protein>
    <submittedName>
        <fullName evidence="4">Retrovirus-related Pol polyprotein from transposon RE1</fullName>
    </submittedName>
</protein>
<proteinExistence type="predicted"/>
<name>A0A438IHQ8_VITVI</name>
<evidence type="ECO:0000259" key="3">
    <source>
        <dbReference type="Pfam" id="PF25597"/>
    </source>
</evidence>
<feature type="compositionally biased region" description="Low complexity" evidence="1">
    <location>
        <begin position="213"/>
        <end position="222"/>
    </location>
</feature>
<gene>
    <name evidence="4" type="primary">RE1_2593</name>
    <name evidence="4" type="ORF">CK203_037734</name>
</gene>
<dbReference type="AlphaFoldDB" id="A0A438IHQ8"/>
<dbReference type="InterPro" id="IPR036397">
    <property type="entry name" value="RNaseH_sf"/>
</dbReference>
<evidence type="ECO:0000256" key="1">
    <source>
        <dbReference type="SAM" id="MobiDB-lite"/>
    </source>
</evidence>
<sequence length="1077" mass="120197">MCGGLANILMVSEPVWFSNPNPFFSMASESFHLLPFNTLIHMITIKLSSSNYLLWKSQLLSLLESQDLLGYVDGTLVPPPRFEPETSTTLSTKYLAWKAIDQRLLCLLLSSLTEEAIAVVVGLSTAREVWLALENTFSHHLKARELRLKDDLQLMKRDTKPVAEYARTFKTLCDQLHAIGRPVEDIDKVHCRTTSHGTPFAFRSNQRGRSHSHNNNSSNRGRTYSGHGRRPPRCQICRIEGYYANRCNQRYARTDSSAHLAKALNTSCSLSGLEAADWFLDTGASAHMTTDPSILDQSKNYMGKDSVIVGNGASLPITHTAHLRTSGIHHQLFCPYTPAQNGRAERKHRHVTETGLALLFYSHLSPRFWVDAFSTATYIINRLPTPLLGGKASFELLYGYSPHYENFHPFGCRVYPCLRDYMPNKLSPRSIPCIFLGYSPSHKGFRCLDPTTSRLYITRHAQFDETHFPTIPSSQAQPLSSLHISNFLEPRLHHIDPSPPSPTSHSSHIPRSNSSPCNICSDLVDESVQVDTSLAGSSFPPLASSPHSIELAADSSSSLGSHPMITRAKAGIFKTRHPANLGVLGSFGLLSTLLTSTEPKGFKSAAKNPVWLATMDEEVQALQQNGYTQVPGLDYTDTFSLVVKATTVRVVLSLAVTNKWPLRQFDVKNAFLNGTLTEHVYMEQPLGYIDSRFPTHVCLLKKALYGLKQAPRAWFQRFSSFLLTLGFSSSRAYISLFVFHQQSSLIYLLLYVYDIIVTGNNPSLLDNFTRKLHSEFATKDLGSLSYFLGLEASPTPDGLFISQLKYARDILTRAQLLDSKPVHTPMVVSQHLTIASSPFSNPTFYRSLVGALQYLTITRPDIAHAVNSVSQFLHAPTIDNFLAVKRILRYVKGTLHFGLTFRPSTIPSALVAYSDADWAGCPDTRRSTSSYSIYLGNNLVSWSAKKQPTVSRSSCESEYRALAMTAAELLWLTHLLHDLKVPIPQQSLLLCDNKSAIFLSSNPVSHKRAKHVELDYHFLRELVVAGKLCTQYVPSHLQVADIFTKSVSRPLFEFFRSKLHIRSNPTLSLLEGGVKDT</sequence>
<dbReference type="Pfam" id="PF14223">
    <property type="entry name" value="Retrotran_gag_2"/>
    <property type="match status" value="1"/>
</dbReference>
<evidence type="ECO:0000313" key="5">
    <source>
        <dbReference type="Proteomes" id="UP000288805"/>
    </source>
</evidence>
<reference evidence="4 5" key="1">
    <citation type="journal article" date="2018" name="PLoS Genet.">
        <title>Population sequencing reveals clonal diversity and ancestral inbreeding in the grapevine cultivar Chardonnay.</title>
        <authorList>
            <person name="Roach M.J."/>
            <person name="Johnson D.L."/>
            <person name="Bohlmann J."/>
            <person name="van Vuuren H.J."/>
            <person name="Jones S.J."/>
            <person name="Pretorius I.S."/>
            <person name="Schmidt S.A."/>
            <person name="Borneman A.R."/>
        </authorList>
    </citation>
    <scope>NUCLEOTIDE SEQUENCE [LARGE SCALE GENOMIC DNA]</scope>
    <source>
        <strain evidence="5">cv. Chardonnay</strain>
        <tissue evidence="4">Leaf</tissue>
    </source>
</reference>
<dbReference type="SUPFAM" id="SSF53098">
    <property type="entry name" value="Ribonuclease H-like"/>
    <property type="match status" value="1"/>
</dbReference>
<dbReference type="GO" id="GO:0003676">
    <property type="term" value="F:nucleic acid binding"/>
    <property type="evidence" value="ECO:0007669"/>
    <property type="project" value="InterPro"/>
</dbReference>